<keyword evidence="2" id="KW-1185">Reference proteome</keyword>
<dbReference type="EMBL" id="FJOF01000003">
    <property type="protein sequence ID" value="CZR37628.1"/>
    <property type="molecule type" value="Genomic_DNA"/>
</dbReference>
<accession>A0A1L7VA33</accession>
<reference evidence="2" key="1">
    <citation type="journal article" date="2016" name="Genome Biol. Evol.">
        <title>Comparative 'omics' of the Fusarium fujikuroi species complex highlights differences in genetic potential and metabolite synthesis.</title>
        <authorList>
            <person name="Niehaus E.-M."/>
            <person name="Muensterkoetter M."/>
            <person name="Proctor R.H."/>
            <person name="Brown D.W."/>
            <person name="Sharon A."/>
            <person name="Idan Y."/>
            <person name="Oren-Young L."/>
            <person name="Sieber C.M."/>
            <person name="Novak O."/>
            <person name="Pencik A."/>
            <person name="Tarkowska D."/>
            <person name="Hromadova K."/>
            <person name="Freeman S."/>
            <person name="Maymon M."/>
            <person name="Elazar M."/>
            <person name="Youssef S.A."/>
            <person name="El-Shabrawy E.S.M."/>
            <person name="Shalaby A.B.A."/>
            <person name="Houterman P."/>
            <person name="Brock N.L."/>
            <person name="Burkhardt I."/>
            <person name="Tsavkelova E.A."/>
            <person name="Dickschat J.S."/>
            <person name="Galuszka P."/>
            <person name="Gueldener U."/>
            <person name="Tudzynski B."/>
        </authorList>
    </citation>
    <scope>NUCLEOTIDE SEQUENCE [LARGE SCALE GENOMIC DNA]</scope>
    <source>
        <strain evidence="2">ET1</strain>
    </source>
</reference>
<dbReference type="GeneID" id="42052060"/>
<dbReference type="RefSeq" id="XP_031078221.1">
    <property type="nucleotide sequence ID" value="XM_031227823.1"/>
</dbReference>
<proteinExistence type="predicted"/>
<dbReference type="Proteomes" id="UP000183971">
    <property type="component" value="Unassembled WGS sequence"/>
</dbReference>
<evidence type="ECO:0000313" key="2">
    <source>
        <dbReference type="Proteomes" id="UP000183971"/>
    </source>
</evidence>
<protein>
    <submittedName>
        <fullName evidence="1">Uncharacterized protein</fullName>
    </submittedName>
</protein>
<dbReference type="VEuPathDB" id="FungiDB:FPRO_07181"/>
<comment type="caution">
    <text evidence="1">The sequence shown here is derived from an EMBL/GenBank/DDBJ whole genome shotgun (WGS) entry which is preliminary data.</text>
</comment>
<evidence type="ECO:0000313" key="1">
    <source>
        <dbReference type="EMBL" id="CZR37628.1"/>
    </source>
</evidence>
<sequence length="352" mass="39083">MHPPVLHVIYAGRGDAMVLECDDSSTPNKRNFILVDGGPRKYDYLGDNAPYHRYLLSACRQIMGQKNSGSVQYGLVTDKKLSDLTLGSRTFSGRTILQPNGQKLIQGLLNMMHRTVPGTSAEDEMKPWVESFFGGQDLTFGRLDGFTDHLLTLCQGAHAIPTNQDGSMEDVSSGGLDVTPYGTFHDGLSYETLNSAHAAEYKSRFFQPVTHGQAQITQFNIVDRFGQVIYAHDPRPEQPKEPLDALPNTAFKTSAGDGEEDGCEWFQLSPRINQDARLHAEFLNDEDSPGPQPVTDNNTAVFAWLLINFHNQSIQVYDKDRTFKGEVLLPSEPNESVHWHSLLGVDVSSDII</sequence>
<dbReference type="AlphaFoldDB" id="A0A1L7VA33"/>
<gene>
    <name evidence="1" type="ORF">FPRO_07181</name>
</gene>
<name>A0A1L7VA33_FUSPR</name>
<organism evidence="1 2">
    <name type="scientific">Fusarium proliferatum (strain ET1)</name>
    <name type="common">Orchid endophyte fungus</name>
    <dbReference type="NCBI Taxonomy" id="1227346"/>
    <lineage>
        <taxon>Eukaryota</taxon>
        <taxon>Fungi</taxon>
        <taxon>Dikarya</taxon>
        <taxon>Ascomycota</taxon>
        <taxon>Pezizomycotina</taxon>
        <taxon>Sordariomycetes</taxon>
        <taxon>Hypocreomycetidae</taxon>
        <taxon>Hypocreales</taxon>
        <taxon>Nectriaceae</taxon>
        <taxon>Fusarium</taxon>
        <taxon>Fusarium fujikuroi species complex</taxon>
    </lineage>
</organism>